<feature type="compositionally biased region" description="Basic and acidic residues" evidence="7">
    <location>
        <begin position="288"/>
        <end position="301"/>
    </location>
</feature>
<keyword evidence="5" id="KW-0966">Cell projection</keyword>
<evidence type="ECO:0000256" key="5">
    <source>
        <dbReference type="ARBA" id="ARBA00023273"/>
    </source>
</evidence>
<dbReference type="InterPro" id="IPR041091">
    <property type="entry name" value="RPGRIP1_C"/>
</dbReference>
<feature type="coiled-coil region" evidence="6">
    <location>
        <begin position="105"/>
        <end position="157"/>
    </location>
</feature>
<feature type="region of interest" description="Disordered" evidence="7">
    <location>
        <begin position="318"/>
        <end position="360"/>
    </location>
</feature>
<dbReference type="Proteomes" id="UP001152622">
    <property type="component" value="Unassembled WGS sequence"/>
</dbReference>
<comment type="caution">
    <text evidence="9">The sequence shown here is derived from an EMBL/GenBank/DDBJ whole genome shotgun (WGS) entry which is preliminary data.</text>
</comment>
<feature type="region of interest" description="Disordered" evidence="7">
    <location>
        <begin position="279"/>
        <end position="301"/>
    </location>
</feature>
<feature type="compositionally biased region" description="Polar residues" evidence="7">
    <location>
        <begin position="898"/>
        <end position="913"/>
    </location>
</feature>
<evidence type="ECO:0000256" key="1">
    <source>
        <dbReference type="ARBA" id="ARBA00004138"/>
    </source>
</evidence>
<dbReference type="SUPFAM" id="SSF49562">
    <property type="entry name" value="C2 domain (Calcium/lipid-binding domain, CaLB)"/>
    <property type="match status" value="2"/>
</dbReference>
<evidence type="ECO:0000256" key="4">
    <source>
        <dbReference type="ARBA" id="ARBA00023069"/>
    </source>
</evidence>
<feature type="compositionally biased region" description="Basic and acidic residues" evidence="7">
    <location>
        <begin position="849"/>
        <end position="862"/>
    </location>
</feature>
<dbReference type="PROSITE" id="PS50004">
    <property type="entry name" value="C2"/>
    <property type="match status" value="1"/>
</dbReference>
<keyword evidence="10" id="KW-1185">Reference proteome</keyword>
<dbReference type="Gene3D" id="2.60.40.150">
    <property type="entry name" value="C2 domain"/>
    <property type="match status" value="3"/>
</dbReference>
<dbReference type="GO" id="GO:0032391">
    <property type="term" value="C:photoreceptor connecting cilium"/>
    <property type="evidence" value="ECO:0007669"/>
    <property type="project" value="TreeGrafter"/>
</dbReference>
<evidence type="ECO:0000259" key="8">
    <source>
        <dbReference type="PROSITE" id="PS50004"/>
    </source>
</evidence>
<feature type="region of interest" description="Disordered" evidence="7">
    <location>
        <begin position="847"/>
        <end position="996"/>
    </location>
</feature>
<dbReference type="InterPro" id="IPR035892">
    <property type="entry name" value="C2_domain_sf"/>
</dbReference>
<evidence type="ECO:0000256" key="7">
    <source>
        <dbReference type="SAM" id="MobiDB-lite"/>
    </source>
</evidence>
<evidence type="ECO:0000256" key="2">
    <source>
        <dbReference type="ARBA" id="ARBA00006042"/>
    </source>
</evidence>
<dbReference type="EMBL" id="JAINUF010000031">
    <property type="protein sequence ID" value="KAJ8332243.1"/>
    <property type="molecule type" value="Genomic_DNA"/>
</dbReference>
<dbReference type="PANTHER" id="PTHR14240">
    <property type="entry name" value="RETINITIS PIGMENTOSA GTPASE REGULATOR-INTERACTING PROTEIN"/>
    <property type="match status" value="1"/>
</dbReference>
<feature type="domain" description="C2" evidence="8">
    <location>
        <begin position="694"/>
        <end position="819"/>
    </location>
</feature>
<dbReference type="GO" id="GO:0046548">
    <property type="term" value="P:retinal rod cell development"/>
    <property type="evidence" value="ECO:0007669"/>
    <property type="project" value="TreeGrafter"/>
</dbReference>
<keyword evidence="3 6" id="KW-0175">Coiled coil</keyword>
<dbReference type="GO" id="GO:1905515">
    <property type="term" value="P:non-motile cilium assembly"/>
    <property type="evidence" value="ECO:0007669"/>
    <property type="project" value="TreeGrafter"/>
</dbReference>
<sequence length="1201" mass="136337">MYSAKPQKMSTKLLRLREGRAGSSGLRGVTELEETVQELEGRVSTLESQKGVLQNKLSLARQHILDLGGRATTLHYRARGRGQDGDSGVRRAAQTAPPQYGFGPLQNTREEIERLRCSVIETQQVRVAELELAAQSLREKEREIEDNMRELRRQQADGHRETIRENVDVIRLQKQLSEKSAALMVIQEKFTVLQEVYETQLEESQRPLKESQEVLLEKVEKLNEQLKQERQRALCLEGQLTTATFSTQALEELQERLSGVVGERDLLKESYERLLESTLHAQNQQNEQDSREREKEKGVEHSWRAELQRLEDSLEVERDERERLEVEKERMQQEKEKIEEEMERERHTSESLRQKHSSHEQEVLQYREEVTSLQEKLNIVTKEFDMSAEDLSETLLQIKAFRLQREGEDELRFLGADGTVEDYSRQLTSLQASHAETVLELQKCRDMLLLQHRINTDLQVLLQHRGNTDLQVELKTVMERSEGERKECRKRMGEKDRLLERRAQRITTLQAQLKELAYSPQNYKRAIPLQYTWAGGDREVAEPVEDDTIFSQLRGGDSLLEIHLRGAAFTPGGLRIMGRGGGKAGTESGVRCQEVVTFCTYSLLDFETHSTPLVSGPQPNYGFTSRYPPLTAGPGGVERTEERLSGRANITGAEGEILGVLEFWARLYPPTELTDTLTDRRTAQPPLSFHTLTWEESVTEELFDYGGGIPNELEVVLERCVGLSAHWPGVLPDTYLLYRLYDLPPHASPTIPCTADPVFGDVVSYPLAVTPDLLAYLQGCSLWVYAFDNCDDQTATSYLAKTPIPLRNLAMGRPIRGDYVLRDAGGCPRGMVRVSFRWKYPFQPPEVLQRTREGDESSERSIAKPRPHPPPIRLRGHQRTTPPKHPGTIKATPHLSPDQATPHLTQAQATPLQSLARKKATPIRSPEPNTATALWSPVQERKSRRLQEVQSPEQEVEEEGEELDVEGLEEEDDRSKKAPLDREVTESSESQASSGSDVIIIPHPLTAAKKGNKLRVEILSLSFEPTSRISLNHSVQRVYVEYRLLGVPMETTETPISLRKPTAGEEIHFNFIRVIYVDRAGAAPLRRYLYTMLEGTDPNHGRLKFTVVSEPMDEEEEECVDIGHAYLDLQEVLLTGRDVTERKIDIVGVGEAEEGMVGKLKVSLEAAGALREIYREQRSLREGGRNRGGGEEEKREGTDPR</sequence>
<feature type="compositionally biased region" description="Acidic residues" evidence="7">
    <location>
        <begin position="954"/>
        <end position="972"/>
    </location>
</feature>
<comment type="subcellular location">
    <subcellularLocation>
        <location evidence="1">Cell projection</location>
        <location evidence="1">Cilium</location>
    </subcellularLocation>
</comment>
<keyword evidence="4" id="KW-0969">Cilium</keyword>
<dbReference type="GO" id="GO:0005856">
    <property type="term" value="C:cytoskeleton"/>
    <property type="evidence" value="ECO:0007669"/>
    <property type="project" value="UniProtKB-ARBA"/>
</dbReference>
<comment type="similarity">
    <text evidence="2">Belongs to the RPGRIP1 family.</text>
</comment>
<evidence type="ECO:0000256" key="6">
    <source>
        <dbReference type="SAM" id="Coils"/>
    </source>
</evidence>
<feature type="compositionally biased region" description="Low complexity" evidence="7">
    <location>
        <begin position="987"/>
        <end position="996"/>
    </location>
</feature>
<feature type="region of interest" description="Disordered" evidence="7">
    <location>
        <begin position="1178"/>
        <end position="1201"/>
    </location>
</feature>
<organism evidence="9 10">
    <name type="scientific">Synaphobranchus kaupii</name>
    <name type="common">Kaup's arrowtooth eel</name>
    <dbReference type="NCBI Taxonomy" id="118154"/>
    <lineage>
        <taxon>Eukaryota</taxon>
        <taxon>Metazoa</taxon>
        <taxon>Chordata</taxon>
        <taxon>Craniata</taxon>
        <taxon>Vertebrata</taxon>
        <taxon>Euteleostomi</taxon>
        <taxon>Actinopterygii</taxon>
        <taxon>Neopterygii</taxon>
        <taxon>Teleostei</taxon>
        <taxon>Anguilliformes</taxon>
        <taxon>Synaphobranchidae</taxon>
        <taxon>Synaphobranchus</taxon>
    </lineage>
</organism>
<dbReference type="InterPro" id="IPR031139">
    <property type="entry name" value="RPGRIP1_fam"/>
</dbReference>
<protein>
    <recommendedName>
        <fullName evidence="8">C2 domain-containing protein</fullName>
    </recommendedName>
</protein>
<proteinExistence type="inferred from homology"/>
<dbReference type="InterPro" id="IPR021656">
    <property type="entry name" value="C2-C2_1"/>
</dbReference>
<gene>
    <name evidence="9" type="ORF">SKAU_G00427880</name>
</gene>
<dbReference type="Pfam" id="PF18111">
    <property type="entry name" value="RPGR1_C"/>
    <property type="match status" value="1"/>
</dbReference>
<evidence type="ECO:0000313" key="9">
    <source>
        <dbReference type="EMBL" id="KAJ8332243.1"/>
    </source>
</evidence>
<dbReference type="PANTHER" id="PTHR14240:SF1">
    <property type="entry name" value="PROTEIN FANTOM-RELATED"/>
    <property type="match status" value="1"/>
</dbReference>
<reference evidence="9" key="1">
    <citation type="journal article" date="2023" name="Science">
        <title>Genome structures resolve the early diversification of teleost fishes.</title>
        <authorList>
            <person name="Parey E."/>
            <person name="Louis A."/>
            <person name="Montfort J."/>
            <person name="Bouchez O."/>
            <person name="Roques C."/>
            <person name="Iampietro C."/>
            <person name="Lluch J."/>
            <person name="Castinel A."/>
            <person name="Donnadieu C."/>
            <person name="Desvignes T."/>
            <person name="Floi Bucao C."/>
            <person name="Jouanno E."/>
            <person name="Wen M."/>
            <person name="Mejri S."/>
            <person name="Dirks R."/>
            <person name="Jansen H."/>
            <person name="Henkel C."/>
            <person name="Chen W.J."/>
            <person name="Zahm M."/>
            <person name="Cabau C."/>
            <person name="Klopp C."/>
            <person name="Thompson A.W."/>
            <person name="Robinson-Rechavi M."/>
            <person name="Braasch I."/>
            <person name="Lecointre G."/>
            <person name="Bobe J."/>
            <person name="Postlethwait J.H."/>
            <person name="Berthelot C."/>
            <person name="Roest Crollius H."/>
            <person name="Guiguen Y."/>
        </authorList>
    </citation>
    <scope>NUCLEOTIDE SEQUENCE</scope>
    <source>
        <strain evidence="9">WJC10195</strain>
    </source>
</reference>
<dbReference type="OrthoDB" id="2133912at2759"/>
<feature type="coiled-coil region" evidence="6">
    <location>
        <begin position="209"/>
        <end position="270"/>
    </location>
</feature>
<dbReference type="Pfam" id="PF11618">
    <property type="entry name" value="C2-C2_1"/>
    <property type="match status" value="1"/>
</dbReference>
<dbReference type="InterPro" id="IPR000008">
    <property type="entry name" value="C2_dom"/>
</dbReference>
<evidence type="ECO:0000313" key="10">
    <source>
        <dbReference type="Proteomes" id="UP001152622"/>
    </source>
</evidence>
<feature type="coiled-coil region" evidence="6">
    <location>
        <begin position="29"/>
        <end position="56"/>
    </location>
</feature>
<accession>A0A9Q1E4U0</accession>
<feature type="region of interest" description="Disordered" evidence="7">
    <location>
        <begin position="78"/>
        <end position="105"/>
    </location>
</feature>
<evidence type="ECO:0000256" key="3">
    <source>
        <dbReference type="ARBA" id="ARBA00023054"/>
    </source>
</evidence>
<feature type="compositionally biased region" description="Basic and acidic residues" evidence="7">
    <location>
        <begin position="973"/>
        <end position="985"/>
    </location>
</feature>
<name>A0A9Q1E4U0_SYNKA</name>
<dbReference type="AlphaFoldDB" id="A0A9Q1E4U0"/>